<dbReference type="InterPro" id="IPR056176">
    <property type="entry name" value="TPR_COPA_B"/>
</dbReference>
<reference evidence="17" key="4">
    <citation type="submission" date="2015-06" db="UniProtKB">
        <authorList>
            <consortium name="EnsemblMetazoa"/>
        </authorList>
    </citation>
    <scope>IDENTIFICATION</scope>
</reference>
<keyword evidence="10" id="KW-0333">Golgi apparatus</keyword>
<dbReference type="EnsemblMetazoa" id="ADAC007507-RA">
    <property type="protein sequence ID" value="ADAC007507-PA"/>
    <property type="gene ID" value="ADAC007507"/>
</dbReference>
<dbReference type="eggNOG" id="KOG0276">
    <property type="taxonomic scope" value="Eukaryota"/>
</dbReference>
<keyword evidence="6" id="KW-0853">WD repeat</keyword>
<dbReference type="Pfam" id="PF23953">
    <property type="entry name" value="TPR_COPA_B"/>
    <property type="match status" value="1"/>
</dbReference>
<dbReference type="Gene3D" id="1.25.40.470">
    <property type="match status" value="1"/>
</dbReference>
<evidence type="ECO:0000256" key="9">
    <source>
        <dbReference type="ARBA" id="ARBA00022927"/>
    </source>
</evidence>
<reference evidence="16" key="3">
    <citation type="journal article" date="2013" name="Nucleic Acids Res.">
        <title>The genome of Anopheles darlingi, the main neotropical malaria vector.</title>
        <authorList>
            <person name="Marinotti O."/>
            <person name="Cerqueira G.C."/>
            <person name="de Almeida L.G."/>
            <person name="Ferro M.I."/>
            <person name="Loreto E.L."/>
            <person name="Zaha A."/>
            <person name="Teixeira S.M."/>
            <person name="Wespiser A.R."/>
            <person name="Almeida E Silva A."/>
            <person name="Schlindwein A.D."/>
            <person name="Pacheco A.C."/>
            <person name="Silva A.L."/>
            <person name="Graveley B.R."/>
            <person name="Walenz B.P."/>
            <person name="Lima Bde A."/>
            <person name="Ribeiro C.A."/>
            <person name="Nunes-Silva C.G."/>
            <person name="de Carvalho C.R."/>
            <person name="Soares C.M."/>
            <person name="de Menezes C.B."/>
            <person name="Matiolli C."/>
            <person name="Caffrey D."/>
            <person name="Araujo D.A."/>
            <person name="de Oliveira D.M."/>
            <person name="Golenbock D."/>
            <person name="Grisard E.C."/>
            <person name="Fantinatti-Garboggini F."/>
            <person name="de Carvalho F.M."/>
            <person name="Barcellos F.G."/>
            <person name="Prosdocimi F."/>
            <person name="May G."/>
            <person name="Azevedo Junior G.M."/>
            <person name="Guimaraes G.M."/>
            <person name="Goldman G.H."/>
            <person name="Padilha I.Q."/>
            <person name="Batista Jda S."/>
            <person name="Ferro J.A."/>
            <person name="Ribeiro J.M."/>
            <person name="Fietto J.L."/>
            <person name="Dabbas K.M."/>
            <person name="Cerdeira L."/>
            <person name="Agnez-Lima L.F."/>
            <person name="Brocchi M."/>
            <person name="de Carvalho M.O."/>
            <person name="Teixeira Mde M."/>
            <person name="Diniz Maia Mde M."/>
            <person name="Goldman M.H."/>
            <person name="Cruz Schneider M.P."/>
            <person name="Felipe M.S."/>
            <person name="Hungria M."/>
            <person name="Nicolas M.F."/>
            <person name="Pereira M."/>
            <person name="Montes M.A."/>
            <person name="Cantao M.E."/>
            <person name="Vincentz M."/>
            <person name="Rafael M.S."/>
            <person name="Silverman N."/>
            <person name="Stoco P.H."/>
            <person name="Souza R.C."/>
            <person name="Vicentini R."/>
            <person name="Gazzinelli R.T."/>
            <person name="Neves Rde O."/>
            <person name="Silva R."/>
            <person name="Astolfi-Filho S."/>
            <person name="Maciel T.E."/>
            <person name="Urmenyi T.P."/>
            <person name="Tadei W.P."/>
            <person name="Camargo E.P."/>
            <person name="de Vasconcelos A.T."/>
        </authorList>
    </citation>
    <scope>NUCLEOTIDE SEQUENCE</scope>
</reference>
<evidence type="ECO:0000256" key="13">
    <source>
        <dbReference type="SAM" id="MobiDB-lite"/>
    </source>
</evidence>
<sequence>MRCCRHVFWNEAGTLVCLATEDSYFILKVDIAMIQNALATKQQLSEDGIEEAFDVLGEVNELVRTGLWVGDCFIYTNSVNRINYYVGGEIVTVSHLDRTMYLLGYVPKDNRLYLGDKELNVTSYALLLSVLEYQTAVMRRDFDTADRVLPTIPKEHRTRVAHFLEMQGFRQQALQVSIDPEHRFELALKIGDLDTALALARESDSPQKWSQLASIATSKNKFDLVKECLTNANDYGGLLLLATSSGDADMLRNLGENGVTQGKFNISFLSMFLLGDLEKCLEILIQTNRIPEAAFFARTYMPNKISYVLDIWRTELAKINEKAGQSLADPQQYENLFPGFYDSVKTQQFLLPERSTLLPASAATTVPLNMDRTPVAEMKQAENEGRFDYNPSSADGLVASTSSGVLADLSTSLIKQSKETSVTSTVDSSSVEAGTTTASSHPSTIPAAAVVVGESHVSSAASNVSSAAHVKRKSSLEDFESEIEALNLDDNIDTSDVNIDDVELSDD</sequence>
<evidence type="ECO:0000256" key="4">
    <source>
        <dbReference type="ARBA" id="ARBA00022448"/>
    </source>
</evidence>
<dbReference type="VEuPathDB" id="VectorBase:ADAC007507"/>
<reference evidence="16" key="2">
    <citation type="submission" date="2010-05" db="EMBL/GenBank/DDBJ databases">
        <authorList>
            <person name="Almeida L.G."/>
            <person name="Nicolas M.F."/>
            <person name="Souza R.C."/>
            <person name="Vasconcelos A.T.R."/>
        </authorList>
    </citation>
    <scope>NUCLEOTIDE SEQUENCE</scope>
</reference>
<dbReference type="FunFam" id="1.25.40.470:FF:000001">
    <property type="entry name" value="Coatomer subunit beta"/>
    <property type="match status" value="1"/>
</dbReference>
<feature type="region of interest" description="Disordered" evidence="13">
    <location>
        <begin position="419"/>
        <end position="443"/>
    </location>
</feature>
<evidence type="ECO:0000313" key="18">
    <source>
        <dbReference type="Proteomes" id="UP000000673"/>
    </source>
</evidence>
<evidence type="ECO:0000259" key="14">
    <source>
        <dbReference type="Pfam" id="PF04053"/>
    </source>
</evidence>
<dbReference type="VEuPathDB" id="VectorBase:ADAR2_009923"/>
<dbReference type="GO" id="GO:0016192">
    <property type="term" value="P:vesicle-mediated transport"/>
    <property type="evidence" value="ECO:0007669"/>
    <property type="project" value="UniProtKB-KW"/>
</dbReference>
<evidence type="ECO:0000259" key="15">
    <source>
        <dbReference type="Pfam" id="PF23953"/>
    </source>
</evidence>
<evidence type="ECO:0000256" key="11">
    <source>
        <dbReference type="ARBA" id="ARBA00023136"/>
    </source>
</evidence>
<dbReference type="Pfam" id="PF04053">
    <property type="entry name" value="B-prop_COPA_B_2nd"/>
    <property type="match status" value="1"/>
</dbReference>
<comment type="similarity">
    <text evidence="3">Belongs to the WD repeat COPB2 family.</text>
</comment>
<dbReference type="STRING" id="43151.W5J8S3"/>
<protein>
    <submittedName>
        <fullName evidence="16">Coatomer subunit beta</fullName>
    </submittedName>
</protein>
<evidence type="ECO:0000256" key="12">
    <source>
        <dbReference type="ARBA" id="ARBA00023329"/>
    </source>
</evidence>
<feature type="compositionally biased region" description="Low complexity" evidence="13">
    <location>
        <begin position="420"/>
        <end position="431"/>
    </location>
</feature>
<feature type="domain" description="COPA/B TPR" evidence="15">
    <location>
        <begin position="133"/>
        <end position="313"/>
    </location>
</feature>
<evidence type="ECO:0000256" key="8">
    <source>
        <dbReference type="ARBA" id="ARBA00022892"/>
    </source>
</evidence>
<dbReference type="GO" id="GO:0030117">
    <property type="term" value="C:membrane coat"/>
    <property type="evidence" value="ECO:0007669"/>
    <property type="project" value="InterPro"/>
</dbReference>
<keyword evidence="4" id="KW-0813">Transport</keyword>
<keyword evidence="9" id="KW-0653">Protein transport</keyword>
<keyword evidence="7" id="KW-0677">Repeat</keyword>
<comment type="subcellular location">
    <subcellularLocation>
        <location evidence="2">Cytoplasmic vesicle</location>
        <location evidence="2">COPI-coated vesicle membrane</location>
        <topology evidence="2">Peripheral membrane protein</topology>
        <orientation evidence="2">Cytoplasmic side</orientation>
    </subcellularLocation>
    <subcellularLocation>
        <location evidence="1">Golgi apparatus membrane</location>
        <topology evidence="1">Peripheral membrane protein</topology>
        <orientation evidence="1">Cytoplasmic side</orientation>
    </subcellularLocation>
</comment>
<dbReference type="Proteomes" id="UP000000673">
    <property type="component" value="Unassembled WGS sequence"/>
</dbReference>
<evidence type="ECO:0000313" key="16">
    <source>
        <dbReference type="EMBL" id="ETN60857.1"/>
    </source>
</evidence>
<evidence type="ECO:0000256" key="6">
    <source>
        <dbReference type="ARBA" id="ARBA00022574"/>
    </source>
</evidence>
<dbReference type="InterPro" id="IPR006692">
    <property type="entry name" value="Beta-prop_COPA/B_2nd"/>
</dbReference>
<keyword evidence="8" id="KW-0931">ER-Golgi transport</keyword>
<evidence type="ECO:0000256" key="7">
    <source>
        <dbReference type="ARBA" id="ARBA00022737"/>
    </source>
</evidence>
<accession>W5J8S3</accession>
<keyword evidence="12" id="KW-0968">Cytoplasmic vesicle</keyword>
<dbReference type="EMBL" id="ADMH02001854">
    <property type="protein sequence ID" value="ETN60857.1"/>
    <property type="molecule type" value="Genomic_DNA"/>
</dbReference>
<dbReference type="CDD" id="cd22947">
    <property type="entry name" value="Coatomer_WDAD_beta-like"/>
    <property type="match status" value="1"/>
</dbReference>
<name>W5J8S3_ANODA</name>
<feature type="domain" description="COPA/B second beta-propeller" evidence="14">
    <location>
        <begin position="5"/>
        <end position="116"/>
    </location>
</feature>
<dbReference type="GO" id="GO:0000139">
    <property type="term" value="C:Golgi membrane"/>
    <property type="evidence" value="ECO:0007669"/>
    <property type="project" value="UniProtKB-SubCell"/>
</dbReference>
<feature type="compositionally biased region" description="Polar residues" evidence="13">
    <location>
        <begin position="432"/>
        <end position="443"/>
    </location>
</feature>
<keyword evidence="11" id="KW-0472">Membrane</keyword>
<evidence type="ECO:0000256" key="2">
    <source>
        <dbReference type="ARBA" id="ARBA00004347"/>
    </source>
</evidence>
<dbReference type="AlphaFoldDB" id="W5J8S3"/>
<keyword evidence="5" id="KW-0963">Cytoplasm</keyword>
<dbReference type="GO" id="GO:0030663">
    <property type="term" value="C:COPI-coated vesicle membrane"/>
    <property type="evidence" value="ECO:0007669"/>
    <property type="project" value="UniProtKB-SubCell"/>
</dbReference>
<evidence type="ECO:0000256" key="1">
    <source>
        <dbReference type="ARBA" id="ARBA00004255"/>
    </source>
</evidence>
<dbReference type="GO" id="GO:0006886">
    <property type="term" value="P:intracellular protein transport"/>
    <property type="evidence" value="ECO:0007669"/>
    <property type="project" value="InterPro"/>
</dbReference>
<keyword evidence="18" id="KW-1185">Reference proteome</keyword>
<dbReference type="GO" id="GO:0005198">
    <property type="term" value="F:structural molecule activity"/>
    <property type="evidence" value="ECO:0007669"/>
    <property type="project" value="InterPro"/>
</dbReference>
<proteinExistence type="inferred from homology"/>
<dbReference type="HOGENOM" id="CLU_041476_1_0_1"/>
<evidence type="ECO:0000256" key="10">
    <source>
        <dbReference type="ARBA" id="ARBA00023034"/>
    </source>
</evidence>
<reference evidence="16 18" key="1">
    <citation type="journal article" date="2010" name="BMC Genomics">
        <title>Combination of measures distinguishes pre-miRNAs from other stem-loops in the genome of the newly sequenced Anopheles darlingi.</title>
        <authorList>
            <person name="Mendes N.D."/>
            <person name="Freitas A.T."/>
            <person name="Vasconcelos A.T."/>
            <person name="Sagot M.F."/>
        </authorList>
    </citation>
    <scope>NUCLEOTIDE SEQUENCE</scope>
</reference>
<evidence type="ECO:0000256" key="5">
    <source>
        <dbReference type="ARBA" id="ARBA00022490"/>
    </source>
</evidence>
<evidence type="ECO:0000256" key="3">
    <source>
        <dbReference type="ARBA" id="ARBA00010844"/>
    </source>
</evidence>
<gene>
    <name evidence="16" type="ORF">AND_007507</name>
</gene>
<evidence type="ECO:0000313" key="17">
    <source>
        <dbReference type="EnsemblMetazoa" id="ADAC007507-PA"/>
    </source>
</evidence>
<organism evidence="16">
    <name type="scientific">Anopheles darlingi</name>
    <name type="common">Mosquito</name>
    <dbReference type="NCBI Taxonomy" id="43151"/>
    <lineage>
        <taxon>Eukaryota</taxon>
        <taxon>Metazoa</taxon>
        <taxon>Ecdysozoa</taxon>
        <taxon>Arthropoda</taxon>
        <taxon>Hexapoda</taxon>
        <taxon>Insecta</taxon>
        <taxon>Pterygota</taxon>
        <taxon>Neoptera</taxon>
        <taxon>Endopterygota</taxon>
        <taxon>Diptera</taxon>
        <taxon>Nematocera</taxon>
        <taxon>Culicoidea</taxon>
        <taxon>Culicidae</taxon>
        <taxon>Anophelinae</taxon>
        <taxon>Anopheles</taxon>
    </lineage>
</organism>